<dbReference type="Pfam" id="PF00730">
    <property type="entry name" value="HhH-GPD"/>
    <property type="match status" value="1"/>
</dbReference>
<name>A0A917S1V2_9BACL</name>
<dbReference type="InterPro" id="IPR011257">
    <property type="entry name" value="DNA_glycosylase"/>
</dbReference>
<protein>
    <recommendedName>
        <fullName evidence="3">DNA-3-methyladenine glycosylase II</fullName>
        <ecNumber evidence="3">3.2.2.21</ecNumber>
    </recommendedName>
</protein>
<dbReference type="PANTHER" id="PTHR43003">
    <property type="entry name" value="DNA-3-METHYLADENINE GLYCOSYLASE"/>
    <property type="match status" value="1"/>
</dbReference>
<reference evidence="8" key="1">
    <citation type="journal article" date="2014" name="Int. J. Syst. Evol. Microbiol.">
        <title>Complete genome sequence of Corynebacterium casei LMG S-19264T (=DSM 44701T), isolated from a smear-ripened cheese.</title>
        <authorList>
            <consortium name="US DOE Joint Genome Institute (JGI-PGF)"/>
            <person name="Walter F."/>
            <person name="Albersmeier A."/>
            <person name="Kalinowski J."/>
            <person name="Ruckert C."/>
        </authorList>
    </citation>
    <scope>NUCLEOTIDE SEQUENCE</scope>
    <source>
        <strain evidence="8">JCM 15325</strain>
    </source>
</reference>
<dbReference type="AlphaFoldDB" id="A0A917S1V2"/>
<dbReference type="InterPro" id="IPR003265">
    <property type="entry name" value="HhH-GPD_domain"/>
</dbReference>
<gene>
    <name evidence="8" type="primary">alkA</name>
    <name evidence="8" type="ORF">GCM10007968_14380</name>
</gene>
<evidence type="ECO:0000256" key="5">
    <source>
        <dbReference type="ARBA" id="ARBA00022801"/>
    </source>
</evidence>
<keyword evidence="5" id="KW-0378">Hydrolase</keyword>
<dbReference type="EC" id="3.2.2.21" evidence="3"/>
<dbReference type="EMBL" id="BMOK01000005">
    <property type="protein sequence ID" value="GGL51341.1"/>
    <property type="molecule type" value="Genomic_DNA"/>
</dbReference>
<dbReference type="GO" id="GO:0032131">
    <property type="term" value="F:alkylated DNA binding"/>
    <property type="evidence" value="ECO:0007669"/>
    <property type="project" value="TreeGrafter"/>
</dbReference>
<keyword evidence="9" id="KW-1185">Reference proteome</keyword>
<evidence type="ECO:0000313" key="9">
    <source>
        <dbReference type="Proteomes" id="UP000654670"/>
    </source>
</evidence>
<dbReference type="PANTHER" id="PTHR43003:SF12">
    <property type="entry name" value="DNA-3-METHYLADENINE GLYCOSYLASE"/>
    <property type="match status" value="1"/>
</dbReference>
<sequence>MNRIDHESSIELRLPEPFSFTECLVYLGRSDQEMLHRIKEGYLYKLVKIDESLILFQLGFKQNSIYVEFPISPPPPDTREKVAAYVWEWFDLEQDLNPFYAMAGKDKVLRPLIRRYCGLRVMGIPDLFEALTWAIIGQQINLTFAYTLKERLIEQFGESLTFEGDTFWLFPSYEKIASLDVEDLKKLQFSARKAEYVIGVARVMTNGELTKEALLQKDYDQIQASLMAIRGVGAWTADYVLMRCLHHSAAFPIADIGLHHALKLQLGLERKPTIEEIKDIARSWNGWQAYATFYLWRSLYESTI</sequence>
<dbReference type="GO" id="GO:0043916">
    <property type="term" value="F:DNA-7-methylguanine glycosylase activity"/>
    <property type="evidence" value="ECO:0007669"/>
    <property type="project" value="TreeGrafter"/>
</dbReference>
<dbReference type="Gene3D" id="1.10.1670.10">
    <property type="entry name" value="Helix-hairpin-Helix base-excision DNA repair enzymes (C-terminal)"/>
    <property type="match status" value="1"/>
</dbReference>
<keyword evidence="6" id="KW-0234">DNA repair</keyword>
<evidence type="ECO:0000256" key="2">
    <source>
        <dbReference type="ARBA" id="ARBA00010817"/>
    </source>
</evidence>
<dbReference type="GO" id="GO:0005737">
    <property type="term" value="C:cytoplasm"/>
    <property type="evidence" value="ECO:0007669"/>
    <property type="project" value="TreeGrafter"/>
</dbReference>
<comment type="catalytic activity">
    <reaction evidence="1">
        <text>Hydrolysis of alkylated DNA, releasing 3-methyladenine, 3-methylguanine, 7-methylguanine and 7-methyladenine.</text>
        <dbReference type="EC" id="3.2.2.21"/>
    </reaction>
</comment>
<evidence type="ECO:0000256" key="1">
    <source>
        <dbReference type="ARBA" id="ARBA00000086"/>
    </source>
</evidence>
<evidence type="ECO:0000256" key="3">
    <source>
        <dbReference type="ARBA" id="ARBA00012000"/>
    </source>
</evidence>
<evidence type="ECO:0000256" key="6">
    <source>
        <dbReference type="ARBA" id="ARBA00023204"/>
    </source>
</evidence>
<dbReference type="SMART" id="SM00478">
    <property type="entry name" value="ENDO3c"/>
    <property type="match status" value="1"/>
</dbReference>
<comment type="caution">
    <text evidence="8">The sequence shown here is derived from an EMBL/GenBank/DDBJ whole genome shotgun (WGS) entry which is preliminary data.</text>
</comment>
<evidence type="ECO:0000256" key="4">
    <source>
        <dbReference type="ARBA" id="ARBA00022763"/>
    </source>
</evidence>
<dbReference type="InterPro" id="IPR037046">
    <property type="entry name" value="AlkA_N_sf"/>
</dbReference>
<evidence type="ECO:0000313" key="8">
    <source>
        <dbReference type="EMBL" id="GGL51341.1"/>
    </source>
</evidence>
<dbReference type="Pfam" id="PF07934">
    <property type="entry name" value="OGG_N"/>
    <property type="match status" value="1"/>
</dbReference>
<dbReference type="Gene3D" id="3.30.310.20">
    <property type="entry name" value="DNA-3-methyladenine glycosylase AlkA, N-terminal domain"/>
    <property type="match status" value="1"/>
</dbReference>
<dbReference type="GO" id="GO:0006289">
    <property type="term" value="P:nucleotide-excision repair"/>
    <property type="evidence" value="ECO:0007669"/>
    <property type="project" value="InterPro"/>
</dbReference>
<dbReference type="RefSeq" id="WP_188802417.1">
    <property type="nucleotide sequence ID" value="NZ_BMOK01000005.1"/>
</dbReference>
<dbReference type="GO" id="GO:0032993">
    <property type="term" value="C:protein-DNA complex"/>
    <property type="evidence" value="ECO:0007669"/>
    <property type="project" value="TreeGrafter"/>
</dbReference>
<evidence type="ECO:0000259" key="7">
    <source>
        <dbReference type="SMART" id="SM00478"/>
    </source>
</evidence>
<dbReference type="GO" id="GO:0008534">
    <property type="term" value="F:oxidized purine nucleobase lesion DNA N-glycosylase activity"/>
    <property type="evidence" value="ECO:0007669"/>
    <property type="project" value="InterPro"/>
</dbReference>
<dbReference type="InterPro" id="IPR012904">
    <property type="entry name" value="OGG_N"/>
</dbReference>
<dbReference type="InterPro" id="IPR023170">
    <property type="entry name" value="HhH_base_excis_C"/>
</dbReference>
<dbReference type="GO" id="GO:0008725">
    <property type="term" value="F:DNA-3-methyladenine glycosylase activity"/>
    <property type="evidence" value="ECO:0007669"/>
    <property type="project" value="TreeGrafter"/>
</dbReference>
<dbReference type="GO" id="GO:0006285">
    <property type="term" value="P:base-excision repair, AP site formation"/>
    <property type="evidence" value="ECO:0007669"/>
    <property type="project" value="TreeGrafter"/>
</dbReference>
<accession>A0A917S1V2</accession>
<organism evidence="8 9">
    <name type="scientific">Sporolactobacillus putidus</name>
    <dbReference type="NCBI Taxonomy" id="492735"/>
    <lineage>
        <taxon>Bacteria</taxon>
        <taxon>Bacillati</taxon>
        <taxon>Bacillota</taxon>
        <taxon>Bacilli</taxon>
        <taxon>Bacillales</taxon>
        <taxon>Sporolactobacillaceae</taxon>
        <taxon>Sporolactobacillus</taxon>
    </lineage>
</organism>
<keyword evidence="4" id="KW-0227">DNA damage</keyword>
<proteinExistence type="inferred from homology"/>
<dbReference type="InterPro" id="IPR051912">
    <property type="entry name" value="Alkylbase_DNA_Glycosylase/TA"/>
</dbReference>
<feature type="domain" description="HhH-GPD" evidence="7">
    <location>
        <begin position="136"/>
        <end position="300"/>
    </location>
</feature>
<dbReference type="Gene3D" id="1.10.340.30">
    <property type="entry name" value="Hypothetical protein, domain 2"/>
    <property type="match status" value="1"/>
</dbReference>
<dbReference type="CDD" id="cd00056">
    <property type="entry name" value="ENDO3c"/>
    <property type="match status" value="1"/>
</dbReference>
<dbReference type="Proteomes" id="UP000654670">
    <property type="component" value="Unassembled WGS sequence"/>
</dbReference>
<dbReference type="GO" id="GO:0006307">
    <property type="term" value="P:DNA alkylation repair"/>
    <property type="evidence" value="ECO:0007669"/>
    <property type="project" value="TreeGrafter"/>
</dbReference>
<dbReference type="FunFam" id="1.10.340.30:FF:000004">
    <property type="entry name" value="DNA-3-methyladenine glycosylase II"/>
    <property type="match status" value="1"/>
</dbReference>
<dbReference type="SUPFAM" id="SSF48150">
    <property type="entry name" value="DNA-glycosylase"/>
    <property type="match status" value="1"/>
</dbReference>
<comment type="similarity">
    <text evidence="2">Belongs to the alkylbase DNA glycosidase AlkA family.</text>
</comment>
<reference evidence="8" key="2">
    <citation type="submission" date="2020-09" db="EMBL/GenBank/DDBJ databases">
        <authorList>
            <person name="Sun Q."/>
            <person name="Ohkuma M."/>
        </authorList>
    </citation>
    <scope>NUCLEOTIDE SEQUENCE</scope>
    <source>
        <strain evidence="8">JCM 15325</strain>
    </source>
</reference>